<evidence type="ECO:0000256" key="7">
    <source>
        <dbReference type="ARBA" id="ARBA00043129"/>
    </source>
</evidence>
<reference evidence="12" key="5">
    <citation type="submission" date="2015-06" db="UniProtKB">
        <authorList>
            <consortium name="EnsemblFungi"/>
        </authorList>
    </citation>
    <scope>IDENTIFICATION</scope>
    <source>
        <strain evidence="12">ATCC 64411</strain>
    </source>
</reference>
<protein>
    <recommendedName>
        <fullName evidence="6">Alpha N-terminal protein methyltransferase 1</fullName>
        <ecNumber evidence="5">2.1.1.244</ecNumber>
    </recommendedName>
    <alternativeName>
        <fullName evidence="7">X-Pro-Lys N-terminal protein methyltransferase 1</fullName>
    </alternativeName>
</protein>
<sequence>MVNSAKEYWEGVNADIDGMLGGVPSADGFSHVSRVDLQGSRSFLAKLGIGQKNGRRRVANALEGGAGIGRITQGLLVEVADAVDAIEPVAKFVAPLQEVTGVRNVFNVGLEDWCPVEGTLYDLIWVQWCVGYLTDEQLVAFMKRCKAALNPDGGVMVVKENLSTSGSDALDEVDGCVTRVDSSFLSLFEEAGWRIIRAETQKGFIGRRRRASYGTEFTPQKSPIEAPEWSLVAISRHVREGEDILYVPIGLVRSLHTVPGHVSRNLPSDTSIHALLAADLTINGVAEELALWKGRLPTLADFSTGMPFMWHKKLLALLPTPAGELVESQLGSFYRDWARVTKAFPDLQQEDYLHNWLIVNTRSFYYCTPQKESYPPADRLALVPIADLFNHADDGCRASFALDGGFAVSADRDYHLGEEVYISYGTHTNDFLLAEYGFVPMANRWDKTCLDGVIMPRLSPAQKKLLRDRELLGPFLLDNTTLLACRKMQAAIRLLCPCSRPKWEAFLDEEGCGEHCREAVAAFLASLLAEYLATAKEAAREVAELQVGQGTQRELLGRRWRQIEVTVSQAIRRLQGRDGPTALS</sequence>
<evidence type="ECO:0000256" key="5">
    <source>
        <dbReference type="ARBA" id="ARBA00039112"/>
    </source>
</evidence>
<dbReference type="AlphaFoldDB" id="A0A0C4E493"/>
<proteinExistence type="inferred from homology"/>
<evidence type="ECO:0000313" key="12">
    <source>
        <dbReference type="EnsemblFungi" id="MAPG_07284T0"/>
    </source>
</evidence>
<dbReference type="Gene3D" id="3.40.50.150">
    <property type="entry name" value="Vaccinia Virus protein VP39"/>
    <property type="match status" value="1"/>
</dbReference>
<dbReference type="Proteomes" id="UP000011715">
    <property type="component" value="Unassembled WGS sequence"/>
</dbReference>
<comment type="catalytic activity">
    <reaction evidence="10">
        <text>N-terminal L-alanyl-L-prolyl-L-lysyl-[protein] + 3 S-adenosyl-L-methionine = N-terminal N,N,N-trimethyl-L-alanyl-L-prolyl-L-lysyl-[protein] + 3 S-adenosyl-L-homocysteine + 3 H(+)</text>
        <dbReference type="Rhea" id="RHEA:54712"/>
        <dbReference type="Rhea" id="RHEA-COMP:13785"/>
        <dbReference type="Rhea" id="RHEA-COMP:13971"/>
        <dbReference type="ChEBI" id="CHEBI:15378"/>
        <dbReference type="ChEBI" id="CHEBI:57856"/>
        <dbReference type="ChEBI" id="CHEBI:59789"/>
        <dbReference type="ChEBI" id="CHEBI:138057"/>
        <dbReference type="ChEBI" id="CHEBI:138315"/>
        <dbReference type="EC" id="2.1.1.244"/>
    </reaction>
</comment>
<reference evidence="11" key="1">
    <citation type="submission" date="2010-05" db="EMBL/GenBank/DDBJ databases">
        <title>The Genome Sequence of Magnaporthe poae strain ATCC 64411.</title>
        <authorList>
            <consortium name="The Broad Institute Genome Sequencing Platform"/>
            <consortium name="Broad Institute Genome Sequencing Center for Infectious Disease"/>
            <person name="Ma L.-J."/>
            <person name="Dead R."/>
            <person name="Young S."/>
            <person name="Zeng Q."/>
            <person name="Koehrsen M."/>
            <person name="Alvarado L."/>
            <person name="Berlin A."/>
            <person name="Chapman S.B."/>
            <person name="Chen Z."/>
            <person name="Freedman E."/>
            <person name="Gellesch M."/>
            <person name="Goldberg J."/>
            <person name="Griggs A."/>
            <person name="Gujja S."/>
            <person name="Heilman E.R."/>
            <person name="Heiman D."/>
            <person name="Hepburn T."/>
            <person name="Howarth C."/>
            <person name="Jen D."/>
            <person name="Larson L."/>
            <person name="Mehta T."/>
            <person name="Neiman D."/>
            <person name="Pearson M."/>
            <person name="Roberts A."/>
            <person name="Saif S."/>
            <person name="Shea T."/>
            <person name="Shenoy N."/>
            <person name="Sisk P."/>
            <person name="Stolte C."/>
            <person name="Sykes S."/>
            <person name="Walk T."/>
            <person name="White J."/>
            <person name="Yandava C."/>
            <person name="Haas B."/>
            <person name="Nusbaum C."/>
            <person name="Birren B."/>
        </authorList>
    </citation>
    <scope>NUCLEOTIDE SEQUENCE</scope>
    <source>
        <strain evidence="11">ATCC 64411</strain>
    </source>
</reference>
<evidence type="ECO:0000256" key="3">
    <source>
        <dbReference type="ARBA" id="ARBA00022679"/>
    </source>
</evidence>
<dbReference type="SUPFAM" id="SSF82199">
    <property type="entry name" value="SET domain"/>
    <property type="match status" value="1"/>
</dbReference>
<dbReference type="InterPro" id="IPR008576">
    <property type="entry name" value="MeTrfase_NTM1"/>
</dbReference>
<dbReference type="EMBL" id="ADBL01001762">
    <property type="status" value="NOT_ANNOTATED_CDS"/>
    <property type="molecule type" value="Genomic_DNA"/>
</dbReference>
<keyword evidence="3" id="KW-0808">Transferase</keyword>
<dbReference type="Pfam" id="PF05891">
    <property type="entry name" value="Methyltransf_PK"/>
    <property type="match status" value="1"/>
</dbReference>
<keyword evidence="13" id="KW-1185">Reference proteome</keyword>
<comment type="catalytic activity">
    <reaction evidence="9">
        <text>N-terminal L-prolyl-L-prolyl-L-lysyl-[protein] + 2 S-adenosyl-L-methionine = N-terminal N,N-dimethyl-L-prolyl-L-prolyl-L-lysyl-[protein] + 2 S-adenosyl-L-homocysteine + 2 H(+)</text>
        <dbReference type="Rhea" id="RHEA:54736"/>
        <dbReference type="Rhea" id="RHEA-COMP:13787"/>
        <dbReference type="Rhea" id="RHEA-COMP:13974"/>
        <dbReference type="ChEBI" id="CHEBI:15378"/>
        <dbReference type="ChEBI" id="CHEBI:57856"/>
        <dbReference type="ChEBI" id="CHEBI:59789"/>
        <dbReference type="ChEBI" id="CHEBI:138059"/>
        <dbReference type="ChEBI" id="CHEBI:138318"/>
        <dbReference type="EC" id="2.1.1.244"/>
    </reaction>
</comment>
<evidence type="ECO:0000256" key="2">
    <source>
        <dbReference type="ARBA" id="ARBA00022603"/>
    </source>
</evidence>
<dbReference type="SUPFAM" id="SSF53335">
    <property type="entry name" value="S-adenosyl-L-methionine-dependent methyltransferases"/>
    <property type="match status" value="1"/>
</dbReference>
<comment type="similarity">
    <text evidence="1">Belongs to the methyltransferase superfamily. NTM1 family.</text>
</comment>
<reference evidence="12" key="4">
    <citation type="journal article" date="2015" name="G3 (Bethesda)">
        <title>Genome sequences of three phytopathogenic species of the Magnaporthaceae family of fungi.</title>
        <authorList>
            <person name="Okagaki L.H."/>
            <person name="Nunes C.C."/>
            <person name="Sailsbery J."/>
            <person name="Clay B."/>
            <person name="Brown D."/>
            <person name="John T."/>
            <person name="Oh Y."/>
            <person name="Young N."/>
            <person name="Fitzgerald M."/>
            <person name="Haas B.J."/>
            <person name="Zeng Q."/>
            <person name="Young S."/>
            <person name="Adiconis X."/>
            <person name="Fan L."/>
            <person name="Levin J.Z."/>
            <person name="Mitchell T.K."/>
            <person name="Okubara P.A."/>
            <person name="Farman M.L."/>
            <person name="Kohn L.M."/>
            <person name="Birren B."/>
            <person name="Ma L.-J."/>
            <person name="Dean R.A."/>
        </authorList>
    </citation>
    <scope>NUCLEOTIDE SEQUENCE</scope>
    <source>
        <strain evidence="12">ATCC 64411 / 73-15</strain>
    </source>
</reference>
<keyword evidence="4" id="KW-0949">S-adenosyl-L-methionine</keyword>
<evidence type="ECO:0000256" key="4">
    <source>
        <dbReference type="ARBA" id="ARBA00022691"/>
    </source>
</evidence>
<dbReference type="VEuPathDB" id="FungiDB:MAPG_07284"/>
<dbReference type="eggNOG" id="KOG1337">
    <property type="taxonomic scope" value="Eukaryota"/>
</dbReference>
<dbReference type="InterPro" id="IPR029063">
    <property type="entry name" value="SAM-dependent_MTases_sf"/>
</dbReference>
<evidence type="ECO:0000256" key="1">
    <source>
        <dbReference type="ARBA" id="ARBA00009059"/>
    </source>
</evidence>
<organism evidence="12 13">
    <name type="scientific">Magnaporthiopsis poae (strain ATCC 64411 / 73-15)</name>
    <name type="common">Kentucky bluegrass fungus</name>
    <name type="synonym">Magnaporthe poae</name>
    <dbReference type="NCBI Taxonomy" id="644358"/>
    <lineage>
        <taxon>Eukaryota</taxon>
        <taxon>Fungi</taxon>
        <taxon>Dikarya</taxon>
        <taxon>Ascomycota</taxon>
        <taxon>Pezizomycotina</taxon>
        <taxon>Sordariomycetes</taxon>
        <taxon>Sordariomycetidae</taxon>
        <taxon>Magnaporthales</taxon>
        <taxon>Magnaporthaceae</taxon>
        <taxon>Magnaporthiopsis</taxon>
    </lineage>
</organism>
<dbReference type="EMBL" id="GL876971">
    <property type="protein sequence ID" value="KLU88297.1"/>
    <property type="molecule type" value="Genomic_DNA"/>
</dbReference>
<keyword evidence="2" id="KW-0489">Methyltransferase</keyword>
<gene>
    <name evidence="11" type="ORF">MAPG_07284</name>
</gene>
<dbReference type="PANTHER" id="PTHR12753">
    <property type="entry name" value="AD-003 - RELATED"/>
    <property type="match status" value="1"/>
</dbReference>
<evidence type="ECO:0000256" key="10">
    <source>
        <dbReference type="ARBA" id="ARBA00048167"/>
    </source>
</evidence>
<reference evidence="11" key="3">
    <citation type="submission" date="2011-03" db="EMBL/GenBank/DDBJ databases">
        <title>Annotation of Magnaporthe poae ATCC 64411.</title>
        <authorList>
            <person name="Ma L.-J."/>
            <person name="Dead R."/>
            <person name="Young S.K."/>
            <person name="Zeng Q."/>
            <person name="Gargeya S."/>
            <person name="Fitzgerald M."/>
            <person name="Haas B."/>
            <person name="Abouelleil A."/>
            <person name="Alvarado L."/>
            <person name="Arachchi H.M."/>
            <person name="Berlin A."/>
            <person name="Brown A."/>
            <person name="Chapman S.B."/>
            <person name="Chen Z."/>
            <person name="Dunbar C."/>
            <person name="Freedman E."/>
            <person name="Gearin G."/>
            <person name="Gellesch M."/>
            <person name="Goldberg J."/>
            <person name="Griggs A."/>
            <person name="Gujja S."/>
            <person name="Heiman D."/>
            <person name="Howarth C."/>
            <person name="Larson L."/>
            <person name="Lui A."/>
            <person name="MacDonald P.J.P."/>
            <person name="Mehta T."/>
            <person name="Montmayeur A."/>
            <person name="Murphy C."/>
            <person name="Neiman D."/>
            <person name="Pearson M."/>
            <person name="Priest M."/>
            <person name="Roberts A."/>
            <person name="Saif S."/>
            <person name="Shea T."/>
            <person name="Shenoy N."/>
            <person name="Sisk P."/>
            <person name="Stolte C."/>
            <person name="Sykes S."/>
            <person name="Yandava C."/>
            <person name="Wortman J."/>
            <person name="Nusbaum C."/>
            <person name="Birren B."/>
        </authorList>
    </citation>
    <scope>NUCLEOTIDE SEQUENCE</scope>
    <source>
        <strain evidence="11">ATCC 64411</strain>
    </source>
</reference>
<name>A0A0C4E493_MAGP6</name>
<dbReference type="GO" id="GO:0071885">
    <property type="term" value="F:N-terminal protein N-methyltransferase activity"/>
    <property type="evidence" value="ECO:0007669"/>
    <property type="project" value="UniProtKB-EC"/>
</dbReference>
<evidence type="ECO:0000256" key="9">
    <source>
        <dbReference type="ARBA" id="ARBA00047885"/>
    </source>
</evidence>
<dbReference type="OrthoDB" id="441812at2759"/>
<dbReference type="EnsemblFungi" id="MAPG_07284T0">
    <property type="protein sequence ID" value="MAPG_07284T0"/>
    <property type="gene ID" value="MAPG_07284"/>
</dbReference>
<dbReference type="Gene3D" id="3.90.1410.10">
    <property type="entry name" value="set domain protein methyltransferase, domain 1"/>
    <property type="match status" value="1"/>
</dbReference>
<evidence type="ECO:0000256" key="6">
    <source>
        <dbReference type="ARBA" id="ARBA00039449"/>
    </source>
</evidence>
<evidence type="ECO:0000313" key="11">
    <source>
        <dbReference type="EMBL" id="KLU88297.1"/>
    </source>
</evidence>
<dbReference type="PANTHER" id="PTHR12753:SF0">
    <property type="entry name" value="ALPHA N-TERMINAL PROTEIN METHYLTRANSFERASE 1"/>
    <property type="match status" value="1"/>
</dbReference>
<evidence type="ECO:0000313" key="13">
    <source>
        <dbReference type="Proteomes" id="UP000011715"/>
    </source>
</evidence>
<comment type="catalytic activity">
    <reaction evidence="8">
        <text>N-terminal L-seryl-L-prolyl-L-lysyl-[protein] + 3 S-adenosyl-L-methionine = N-terminal N,N,N-trimethyl-L-seryl-L-prolyl-L-lysyl-[protein] + 3 S-adenosyl-L-homocysteine + 3 H(+)</text>
        <dbReference type="Rhea" id="RHEA:54724"/>
        <dbReference type="Rhea" id="RHEA-COMP:13789"/>
        <dbReference type="Rhea" id="RHEA-COMP:13973"/>
        <dbReference type="ChEBI" id="CHEBI:15378"/>
        <dbReference type="ChEBI" id="CHEBI:57856"/>
        <dbReference type="ChEBI" id="CHEBI:59789"/>
        <dbReference type="ChEBI" id="CHEBI:138061"/>
        <dbReference type="ChEBI" id="CHEBI:138317"/>
        <dbReference type="EC" id="2.1.1.244"/>
    </reaction>
</comment>
<dbReference type="GO" id="GO:0005737">
    <property type="term" value="C:cytoplasm"/>
    <property type="evidence" value="ECO:0007669"/>
    <property type="project" value="TreeGrafter"/>
</dbReference>
<dbReference type="eggNOG" id="KOG3178">
    <property type="taxonomic scope" value="Eukaryota"/>
</dbReference>
<reference evidence="13" key="2">
    <citation type="submission" date="2010-05" db="EMBL/GenBank/DDBJ databases">
        <title>The genome sequence of Magnaporthe poae strain ATCC 64411.</title>
        <authorList>
            <person name="Ma L.-J."/>
            <person name="Dead R."/>
            <person name="Young S."/>
            <person name="Zeng Q."/>
            <person name="Koehrsen M."/>
            <person name="Alvarado L."/>
            <person name="Berlin A."/>
            <person name="Chapman S.B."/>
            <person name="Chen Z."/>
            <person name="Freedman E."/>
            <person name="Gellesch M."/>
            <person name="Goldberg J."/>
            <person name="Griggs A."/>
            <person name="Gujja S."/>
            <person name="Heilman E.R."/>
            <person name="Heiman D."/>
            <person name="Hepburn T."/>
            <person name="Howarth C."/>
            <person name="Jen D."/>
            <person name="Larson L."/>
            <person name="Mehta T."/>
            <person name="Neiman D."/>
            <person name="Pearson M."/>
            <person name="Roberts A."/>
            <person name="Saif S."/>
            <person name="Shea T."/>
            <person name="Shenoy N."/>
            <person name="Sisk P."/>
            <person name="Stolte C."/>
            <person name="Sykes S."/>
            <person name="Walk T."/>
            <person name="White J."/>
            <person name="Yandava C."/>
            <person name="Haas B."/>
            <person name="Nusbaum C."/>
            <person name="Birren B."/>
        </authorList>
    </citation>
    <scope>NUCLEOTIDE SEQUENCE [LARGE SCALE GENOMIC DNA]</scope>
    <source>
        <strain evidence="13">ATCC 64411 / 73-15</strain>
    </source>
</reference>
<dbReference type="EC" id="2.1.1.244" evidence="5"/>
<dbReference type="GO" id="GO:0032259">
    <property type="term" value="P:methylation"/>
    <property type="evidence" value="ECO:0007669"/>
    <property type="project" value="UniProtKB-KW"/>
</dbReference>
<dbReference type="STRING" id="644358.A0A0C4E493"/>
<evidence type="ECO:0000256" key="8">
    <source>
        <dbReference type="ARBA" id="ARBA00047306"/>
    </source>
</evidence>
<accession>A0A0C4E493</accession>
<dbReference type="InterPro" id="IPR046341">
    <property type="entry name" value="SET_dom_sf"/>
</dbReference>